<accession>A0A1I5IUV5</accession>
<dbReference type="PANTHER" id="PTHR43135:SF3">
    <property type="entry name" value="ALPHA-D-RIBOSE 1-METHYLPHOSPHONATE 5-TRIPHOSPHATE DIPHOSPHATASE"/>
    <property type="match status" value="1"/>
</dbReference>
<evidence type="ECO:0000259" key="2">
    <source>
        <dbReference type="Pfam" id="PF01979"/>
    </source>
</evidence>
<dbReference type="RefSeq" id="WP_091655174.1">
    <property type="nucleotide sequence ID" value="NZ_FOVW01000010.1"/>
</dbReference>
<protein>
    <submittedName>
        <fullName evidence="3">Imidazolonepropionase</fullName>
    </submittedName>
</protein>
<dbReference type="SUPFAM" id="SSF51556">
    <property type="entry name" value="Metallo-dependent hydrolases"/>
    <property type="match status" value="1"/>
</dbReference>
<keyword evidence="1" id="KW-0732">Signal</keyword>
<dbReference type="SUPFAM" id="SSF51338">
    <property type="entry name" value="Composite domain of metallo-dependent hydrolases"/>
    <property type="match status" value="1"/>
</dbReference>
<dbReference type="InterPro" id="IPR051781">
    <property type="entry name" value="Metallo-dep_Hydrolase"/>
</dbReference>
<dbReference type="PANTHER" id="PTHR43135">
    <property type="entry name" value="ALPHA-D-RIBOSE 1-METHYLPHOSPHONATE 5-TRIPHOSPHATE DIPHOSPHATASE"/>
    <property type="match status" value="1"/>
</dbReference>
<feature type="domain" description="Amidohydrolase-related" evidence="2">
    <location>
        <begin position="73"/>
        <end position="422"/>
    </location>
</feature>
<dbReference type="EMBL" id="FOVW01000010">
    <property type="protein sequence ID" value="SFO64364.1"/>
    <property type="molecule type" value="Genomic_DNA"/>
</dbReference>
<dbReference type="InterPro" id="IPR011059">
    <property type="entry name" value="Metal-dep_hydrolase_composite"/>
</dbReference>
<evidence type="ECO:0000256" key="1">
    <source>
        <dbReference type="SAM" id="SignalP"/>
    </source>
</evidence>
<reference evidence="4" key="1">
    <citation type="submission" date="2016-10" db="EMBL/GenBank/DDBJ databases">
        <authorList>
            <person name="Varghese N."/>
            <person name="Submissions S."/>
        </authorList>
    </citation>
    <scope>NUCLEOTIDE SEQUENCE [LARGE SCALE GENOMIC DNA]</scope>
    <source>
        <strain evidence="4">DSM 15282</strain>
    </source>
</reference>
<proteinExistence type="predicted"/>
<dbReference type="Proteomes" id="UP000199564">
    <property type="component" value="Unassembled WGS sequence"/>
</dbReference>
<name>A0A1I5IUV5_9BACT</name>
<dbReference type="Gene3D" id="3.20.20.140">
    <property type="entry name" value="Metal-dependent hydrolases"/>
    <property type="match status" value="1"/>
</dbReference>
<dbReference type="InterPro" id="IPR057744">
    <property type="entry name" value="OTAase-like"/>
</dbReference>
<evidence type="ECO:0000313" key="4">
    <source>
        <dbReference type="Proteomes" id="UP000199564"/>
    </source>
</evidence>
<evidence type="ECO:0000313" key="3">
    <source>
        <dbReference type="EMBL" id="SFO64364.1"/>
    </source>
</evidence>
<gene>
    <name evidence="3" type="ORF">SAMN04488519_11053</name>
</gene>
<dbReference type="InterPro" id="IPR006680">
    <property type="entry name" value="Amidohydro-rel"/>
</dbReference>
<dbReference type="Pfam" id="PF01979">
    <property type="entry name" value="Amidohydro_1"/>
    <property type="match status" value="1"/>
</dbReference>
<feature type="chain" id="PRO_5011659226" evidence="1">
    <location>
        <begin position="20"/>
        <end position="427"/>
    </location>
</feature>
<feature type="signal peptide" evidence="1">
    <location>
        <begin position="1"/>
        <end position="19"/>
    </location>
</feature>
<keyword evidence="4" id="KW-1185">Reference proteome</keyword>
<dbReference type="InterPro" id="IPR032466">
    <property type="entry name" value="Metal_Hydrolase"/>
</dbReference>
<dbReference type="AlphaFoldDB" id="A0A1I5IUV5"/>
<organism evidence="3 4">
    <name type="scientific">Algoriphagus ornithinivorans</name>
    <dbReference type="NCBI Taxonomy" id="226506"/>
    <lineage>
        <taxon>Bacteria</taxon>
        <taxon>Pseudomonadati</taxon>
        <taxon>Bacteroidota</taxon>
        <taxon>Cytophagia</taxon>
        <taxon>Cytophagales</taxon>
        <taxon>Cyclobacteriaceae</taxon>
        <taxon>Algoriphagus</taxon>
    </lineage>
</organism>
<dbReference type="STRING" id="226506.SAMN04488519_11053"/>
<dbReference type="Gene3D" id="2.30.40.10">
    <property type="entry name" value="Urease, subunit C, domain 1"/>
    <property type="match status" value="1"/>
</dbReference>
<dbReference type="CDD" id="cd01299">
    <property type="entry name" value="Met_dep_hydrolase_A"/>
    <property type="match status" value="1"/>
</dbReference>
<sequence>MRRQILLGIACLISSYAFAQKTFIHAGRLIDVKEMRVLTEQTIIVEDGKITSVTKGYQTPGSSDQAIDLKNATVLPGLMDMHVHIEGETSPTRYIDGFRDNEADVAFKSVPLAERTLMAGFTTVRDLGGSGVNIALRDAIAAGRVKGPRIFTAGKAISPTGGHADPTNGMKRDLMEDPGPVWGVINGPYEARKAVRQMVKYGADVIKVTATGGVLSVARDGSAPQFQLDELEAVVQTANDFGIHVAAHAHGDEGMQRAVKAGVYSIEHGTLMSEATMKLMKEKGTWYVPTITAGMSAAAFAEIPGYYPPVVAEKARRIGAQIQDTFAKAYKSGVKIAFGSDAGVYPHGENYREFVYMVEAGMPAMEALKSATLTNAVFMKIEDKLGSIETGKIADIIAVKGNPDQDISVMKNVVFVMKEGKVYKAEL</sequence>
<dbReference type="GO" id="GO:0016810">
    <property type="term" value="F:hydrolase activity, acting on carbon-nitrogen (but not peptide) bonds"/>
    <property type="evidence" value="ECO:0007669"/>
    <property type="project" value="InterPro"/>
</dbReference>